<reference evidence="14 15" key="1">
    <citation type="submission" date="2016-08" db="EMBL/GenBank/DDBJ databases">
        <title>A new outlook on sporulation: Clostridium algidixylanolyticum.</title>
        <authorList>
            <person name="Poppleton D.I."/>
            <person name="Gribaldo S."/>
        </authorList>
    </citation>
    <scope>NUCLEOTIDE SEQUENCE [LARGE SCALE GENOMIC DNA]</scope>
    <source>
        <strain evidence="14 15">SPL73</strain>
    </source>
</reference>
<feature type="domain" description="HAMP" evidence="13">
    <location>
        <begin position="337"/>
        <end position="390"/>
    </location>
</feature>
<feature type="region of interest" description="Disordered" evidence="10">
    <location>
        <begin position="1"/>
        <end position="25"/>
    </location>
</feature>
<evidence type="ECO:0000313" key="15">
    <source>
        <dbReference type="Proteomes" id="UP000284277"/>
    </source>
</evidence>
<proteinExistence type="inferred from homology"/>
<dbReference type="Proteomes" id="UP000284277">
    <property type="component" value="Unassembled WGS sequence"/>
</dbReference>
<evidence type="ECO:0000313" key="14">
    <source>
        <dbReference type="EMBL" id="RKD33376.1"/>
    </source>
</evidence>
<keyword evidence="5 11" id="KW-1133">Transmembrane helix</keyword>
<dbReference type="Gene3D" id="6.10.340.10">
    <property type="match status" value="1"/>
</dbReference>
<gene>
    <name evidence="14" type="ORF">BET01_15280</name>
</gene>
<dbReference type="InterPro" id="IPR051310">
    <property type="entry name" value="MCP_chemotaxis"/>
</dbReference>
<evidence type="ECO:0000256" key="5">
    <source>
        <dbReference type="ARBA" id="ARBA00022989"/>
    </source>
</evidence>
<dbReference type="Pfam" id="PF02743">
    <property type="entry name" value="dCache_1"/>
    <property type="match status" value="1"/>
</dbReference>
<sequence length="685" mass="73253">MKASGEKKWFQRSNKEGKGVKKRKEGKAGAPGVALFSLKSLKMKMLVFIISIILALAVTNMVISISVSYKGITDVVKNDLGSTGNLVNSLVVQNLGQMKTNIEASTQGGSLKSINSRVVTEYLTGQSKLYGYKDLEVVTQQGVVTRSASGEHVGDNYSDRDYIKKALNGETAVSTTEFDDKNELVIRVAAPYDLGILVATYDGTVLSNLIKDLRIGVTGNAFLIDNTGTMIANINPEMVNERQNFIEMSKTDKSYQSAARMYQTMISGKSGIGKYDLKGVSRFCYYSPVTGADGWALGVVAPVNETTTSIYLVVTAMAILMVVSVALGCIMAFRFAAPIAGPISEIAKRMKLLSEGDLNSEVPVVNRKDEIGLLAQEASNYVQSVRDTNHTIIKVLDKIASGDFRPSEITDFKGDYVLIQQAIQRTEKMLSQTMETVEISADEVAKSSAQVSQGAQNLSQGAVEQAAAVEELSSSVNEISVSLMNTASSVVGLNKQAGHVGKAMEEGNDKMHEMMDSMDQISRKSKEIEKVNKLIEDIAFQTNILALNAAVEAARAGEAGKGFAVVADEVRNLAGKSANAAKDTSSLVADTILAVNKGTGLAASTGQSLNAILSETKSMVSAIEQSAEELKEQSDKVKEVTAGIEQISAVVQSNSATAEESAAASEELSGQAENLSHLMSRFKIR</sequence>
<dbReference type="GO" id="GO:0007165">
    <property type="term" value="P:signal transduction"/>
    <property type="evidence" value="ECO:0007669"/>
    <property type="project" value="UniProtKB-KW"/>
</dbReference>
<dbReference type="PANTHER" id="PTHR43531">
    <property type="entry name" value="PROTEIN ICFG"/>
    <property type="match status" value="1"/>
</dbReference>
<dbReference type="InterPro" id="IPR033479">
    <property type="entry name" value="dCache_1"/>
</dbReference>
<dbReference type="CDD" id="cd11386">
    <property type="entry name" value="MCP_signal"/>
    <property type="match status" value="1"/>
</dbReference>
<dbReference type="GO" id="GO:0004888">
    <property type="term" value="F:transmembrane signaling receptor activity"/>
    <property type="evidence" value="ECO:0007669"/>
    <property type="project" value="TreeGrafter"/>
</dbReference>
<accession>A0A419T7H3</accession>
<dbReference type="CDD" id="cd06225">
    <property type="entry name" value="HAMP"/>
    <property type="match status" value="1"/>
</dbReference>
<dbReference type="RefSeq" id="WP_120195971.1">
    <property type="nucleotide sequence ID" value="NZ_MCIA01000007.1"/>
</dbReference>
<evidence type="ECO:0000256" key="4">
    <source>
        <dbReference type="ARBA" id="ARBA00022692"/>
    </source>
</evidence>
<keyword evidence="3" id="KW-0145">Chemotaxis</keyword>
<organism evidence="14 15">
    <name type="scientific">Lacrimispora algidixylanolytica</name>
    <dbReference type="NCBI Taxonomy" id="94868"/>
    <lineage>
        <taxon>Bacteria</taxon>
        <taxon>Bacillati</taxon>
        <taxon>Bacillota</taxon>
        <taxon>Clostridia</taxon>
        <taxon>Lachnospirales</taxon>
        <taxon>Lachnospiraceae</taxon>
        <taxon>Lacrimispora</taxon>
    </lineage>
</organism>
<evidence type="ECO:0008006" key="16">
    <source>
        <dbReference type="Google" id="ProtNLM"/>
    </source>
</evidence>
<keyword evidence="15" id="KW-1185">Reference proteome</keyword>
<evidence type="ECO:0000256" key="8">
    <source>
        <dbReference type="PROSITE-ProRule" id="PRU00284"/>
    </source>
</evidence>
<keyword evidence="9" id="KW-0175">Coiled coil</keyword>
<evidence type="ECO:0000256" key="1">
    <source>
        <dbReference type="ARBA" id="ARBA00004651"/>
    </source>
</evidence>
<evidence type="ECO:0000256" key="7">
    <source>
        <dbReference type="ARBA" id="ARBA00029447"/>
    </source>
</evidence>
<evidence type="ECO:0000259" key="12">
    <source>
        <dbReference type="PROSITE" id="PS50111"/>
    </source>
</evidence>
<dbReference type="GO" id="GO:0006935">
    <property type="term" value="P:chemotaxis"/>
    <property type="evidence" value="ECO:0007669"/>
    <property type="project" value="UniProtKB-KW"/>
</dbReference>
<dbReference type="Pfam" id="PF00672">
    <property type="entry name" value="HAMP"/>
    <property type="match status" value="1"/>
</dbReference>
<keyword evidence="4 11" id="KW-0812">Transmembrane</keyword>
<dbReference type="InterPro" id="IPR004089">
    <property type="entry name" value="MCPsignal_dom"/>
</dbReference>
<keyword evidence="8" id="KW-0807">Transducer</keyword>
<dbReference type="AlphaFoldDB" id="A0A419T7H3"/>
<evidence type="ECO:0000259" key="13">
    <source>
        <dbReference type="PROSITE" id="PS50885"/>
    </source>
</evidence>
<evidence type="ECO:0000256" key="3">
    <source>
        <dbReference type="ARBA" id="ARBA00022500"/>
    </source>
</evidence>
<evidence type="ECO:0000256" key="10">
    <source>
        <dbReference type="SAM" id="MobiDB-lite"/>
    </source>
</evidence>
<comment type="subcellular location">
    <subcellularLocation>
        <location evidence="1">Cell membrane</location>
        <topology evidence="1">Multi-pass membrane protein</topology>
    </subcellularLocation>
</comment>
<feature type="transmembrane region" description="Helical" evidence="11">
    <location>
        <begin position="310"/>
        <end position="333"/>
    </location>
</feature>
<comment type="caution">
    <text evidence="14">The sequence shown here is derived from an EMBL/GenBank/DDBJ whole genome shotgun (WGS) entry which is preliminary data.</text>
</comment>
<name>A0A419T7H3_9FIRM</name>
<dbReference type="CDD" id="cd12912">
    <property type="entry name" value="PDC2_MCP_like"/>
    <property type="match status" value="1"/>
</dbReference>
<dbReference type="Gene3D" id="1.10.287.950">
    <property type="entry name" value="Methyl-accepting chemotaxis protein"/>
    <property type="match status" value="1"/>
</dbReference>
<dbReference type="OrthoDB" id="9762005at2"/>
<evidence type="ECO:0000256" key="2">
    <source>
        <dbReference type="ARBA" id="ARBA00022475"/>
    </source>
</evidence>
<feature type="coiled-coil region" evidence="9">
    <location>
        <begin position="613"/>
        <end position="640"/>
    </location>
</feature>
<keyword evidence="6 11" id="KW-0472">Membrane</keyword>
<dbReference type="EMBL" id="MCIA01000007">
    <property type="protein sequence ID" value="RKD33376.1"/>
    <property type="molecule type" value="Genomic_DNA"/>
</dbReference>
<dbReference type="SUPFAM" id="SSF58104">
    <property type="entry name" value="Methyl-accepting chemotaxis protein (MCP) signaling domain"/>
    <property type="match status" value="1"/>
</dbReference>
<dbReference type="GO" id="GO:0005886">
    <property type="term" value="C:plasma membrane"/>
    <property type="evidence" value="ECO:0007669"/>
    <property type="project" value="UniProtKB-SubCell"/>
</dbReference>
<comment type="similarity">
    <text evidence="7">Belongs to the methyl-accepting chemotaxis (MCP) protein family.</text>
</comment>
<dbReference type="PROSITE" id="PS50885">
    <property type="entry name" value="HAMP"/>
    <property type="match status" value="1"/>
</dbReference>
<dbReference type="Pfam" id="PF00015">
    <property type="entry name" value="MCPsignal"/>
    <property type="match status" value="1"/>
</dbReference>
<evidence type="ECO:0000256" key="9">
    <source>
        <dbReference type="SAM" id="Coils"/>
    </source>
</evidence>
<keyword evidence="2" id="KW-1003">Cell membrane</keyword>
<dbReference type="SMART" id="SM00283">
    <property type="entry name" value="MA"/>
    <property type="match status" value="1"/>
</dbReference>
<dbReference type="PANTHER" id="PTHR43531:SF11">
    <property type="entry name" value="METHYL-ACCEPTING CHEMOTAXIS PROTEIN 3"/>
    <property type="match status" value="1"/>
</dbReference>
<dbReference type="Gene3D" id="3.30.450.20">
    <property type="entry name" value="PAS domain"/>
    <property type="match status" value="2"/>
</dbReference>
<protein>
    <recommendedName>
        <fullName evidence="16">Chemotaxis protein</fullName>
    </recommendedName>
</protein>
<evidence type="ECO:0000256" key="11">
    <source>
        <dbReference type="SAM" id="Phobius"/>
    </source>
</evidence>
<feature type="transmembrane region" description="Helical" evidence="11">
    <location>
        <begin position="45"/>
        <end position="69"/>
    </location>
</feature>
<evidence type="ECO:0000256" key="6">
    <source>
        <dbReference type="ARBA" id="ARBA00023136"/>
    </source>
</evidence>
<dbReference type="PROSITE" id="PS50111">
    <property type="entry name" value="CHEMOTAXIS_TRANSDUC_2"/>
    <property type="match status" value="1"/>
</dbReference>
<dbReference type="InterPro" id="IPR003660">
    <property type="entry name" value="HAMP_dom"/>
</dbReference>
<feature type="domain" description="Methyl-accepting transducer" evidence="12">
    <location>
        <begin position="440"/>
        <end position="669"/>
    </location>
</feature>
<feature type="compositionally biased region" description="Basic and acidic residues" evidence="10">
    <location>
        <begin position="1"/>
        <end position="19"/>
    </location>
</feature>